<dbReference type="AlphaFoldDB" id="A0AA39F2M9"/>
<dbReference type="Proteomes" id="UP001168972">
    <property type="component" value="Unassembled WGS sequence"/>
</dbReference>
<name>A0AA39F2M9_MICHY</name>
<dbReference type="SUPFAM" id="SSF57667">
    <property type="entry name" value="beta-beta-alpha zinc fingers"/>
    <property type="match status" value="1"/>
</dbReference>
<protein>
    <recommendedName>
        <fullName evidence="6">C2H2-type domain-containing protein</fullName>
    </recommendedName>
</protein>
<sequence>MNDLLARRKMPIIVGGTNYYIESLLWQILVEDPEESGNLMKGHFNQQLANSAIECEKTSENSGNIQEKITSSIHDDDDDDDESKQEDSDESFILAKKMKYENSVESNEDLYHRLSQIDPEMARRLHPNNRRKIIRSLEVFENHGMTHSEILKIQRNAGGSGLGGPLRYPNSLILWLRCDQAILDERLNQRVDAMLKAGLVQELLDFHERYNREWIKINTSPDYTKGIFQSIGFKEFHNYLILPEDERNSEKGVQLLNQGIENLKLVTRRYARRQQRWVMNRFIRRIDRQVPPTYELDCTNVDEWNVKVLEPAIAIINEKLDGKIPSQKALNENVEDRKDTDASNEKSNWCETCEKVLIGDLQWNAHKNGGKHKKMAEKRRKLLSAALDETTVPPLY</sequence>
<proteinExistence type="inferred from homology"/>
<evidence type="ECO:0000256" key="3">
    <source>
        <dbReference type="ARBA" id="ARBA00022741"/>
    </source>
</evidence>
<keyword evidence="8" id="KW-1185">Reference proteome</keyword>
<dbReference type="GO" id="GO:0052381">
    <property type="term" value="F:tRNA dimethylallyltransferase activity"/>
    <property type="evidence" value="ECO:0007669"/>
    <property type="project" value="TreeGrafter"/>
</dbReference>
<evidence type="ECO:0000313" key="7">
    <source>
        <dbReference type="EMBL" id="KAK0161823.1"/>
    </source>
</evidence>
<reference evidence="7" key="2">
    <citation type="submission" date="2023-03" db="EMBL/GenBank/DDBJ databases">
        <authorList>
            <person name="Inwood S.N."/>
            <person name="Skelly J.G."/>
            <person name="Guhlin J."/>
            <person name="Harrop T.W.R."/>
            <person name="Goldson S.G."/>
            <person name="Dearden P.K."/>
        </authorList>
    </citation>
    <scope>NUCLEOTIDE SEQUENCE</scope>
    <source>
        <strain evidence="7">Lincoln</strain>
        <tissue evidence="7">Whole body</tissue>
    </source>
</reference>
<dbReference type="InterPro" id="IPR013087">
    <property type="entry name" value="Znf_C2H2_type"/>
</dbReference>
<dbReference type="GO" id="GO:0005524">
    <property type="term" value="F:ATP binding"/>
    <property type="evidence" value="ECO:0007669"/>
    <property type="project" value="UniProtKB-KW"/>
</dbReference>
<evidence type="ECO:0000256" key="1">
    <source>
        <dbReference type="ARBA" id="ARBA00005842"/>
    </source>
</evidence>
<dbReference type="Gene3D" id="3.40.50.300">
    <property type="entry name" value="P-loop containing nucleotide triphosphate hydrolases"/>
    <property type="match status" value="1"/>
</dbReference>
<organism evidence="7 8">
    <name type="scientific">Microctonus hyperodae</name>
    <name type="common">Parasitoid wasp</name>
    <dbReference type="NCBI Taxonomy" id="165561"/>
    <lineage>
        <taxon>Eukaryota</taxon>
        <taxon>Metazoa</taxon>
        <taxon>Ecdysozoa</taxon>
        <taxon>Arthropoda</taxon>
        <taxon>Hexapoda</taxon>
        <taxon>Insecta</taxon>
        <taxon>Pterygota</taxon>
        <taxon>Neoptera</taxon>
        <taxon>Endopterygota</taxon>
        <taxon>Hymenoptera</taxon>
        <taxon>Apocrita</taxon>
        <taxon>Ichneumonoidea</taxon>
        <taxon>Braconidae</taxon>
        <taxon>Euphorinae</taxon>
        <taxon>Microctonus</taxon>
    </lineage>
</organism>
<feature type="region of interest" description="Disordered" evidence="5">
    <location>
        <begin position="69"/>
        <end position="92"/>
    </location>
</feature>
<evidence type="ECO:0000256" key="5">
    <source>
        <dbReference type="SAM" id="MobiDB-lite"/>
    </source>
</evidence>
<dbReference type="Pfam" id="PF12874">
    <property type="entry name" value="zf-met"/>
    <property type="match status" value="1"/>
</dbReference>
<keyword evidence="3" id="KW-0547">Nucleotide-binding</keyword>
<reference evidence="7" key="1">
    <citation type="journal article" date="2023" name="bioRxiv">
        <title>Scaffold-level genome assemblies of two parasitoid biocontrol wasps reveal the parthenogenesis mechanism and an associated novel virus.</title>
        <authorList>
            <person name="Inwood S."/>
            <person name="Skelly J."/>
            <person name="Guhlin J."/>
            <person name="Harrop T."/>
            <person name="Goldson S."/>
            <person name="Dearden P."/>
        </authorList>
    </citation>
    <scope>NUCLEOTIDE SEQUENCE</scope>
    <source>
        <strain evidence="7">Lincoln</strain>
        <tissue evidence="7">Whole body</tissue>
    </source>
</reference>
<accession>A0AA39F2M9</accession>
<dbReference type="GO" id="GO:0006400">
    <property type="term" value="P:tRNA modification"/>
    <property type="evidence" value="ECO:0007669"/>
    <property type="project" value="TreeGrafter"/>
</dbReference>
<comment type="caution">
    <text evidence="7">The sequence shown here is derived from an EMBL/GenBank/DDBJ whole genome shotgun (WGS) entry which is preliminary data.</text>
</comment>
<dbReference type="InterPro" id="IPR036236">
    <property type="entry name" value="Znf_C2H2_sf"/>
</dbReference>
<dbReference type="Pfam" id="PF01715">
    <property type="entry name" value="IPPT"/>
    <property type="match status" value="1"/>
</dbReference>
<dbReference type="GO" id="GO:0005739">
    <property type="term" value="C:mitochondrion"/>
    <property type="evidence" value="ECO:0007669"/>
    <property type="project" value="TreeGrafter"/>
</dbReference>
<evidence type="ECO:0000313" key="8">
    <source>
        <dbReference type="Proteomes" id="UP001168972"/>
    </source>
</evidence>
<feature type="compositionally biased region" description="Acidic residues" evidence="5">
    <location>
        <begin position="75"/>
        <end position="90"/>
    </location>
</feature>
<feature type="domain" description="C2H2-type" evidence="6">
    <location>
        <begin position="349"/>
        <end position="372"/>
    </location>
</feature>
<comment type="similarity">
    <text evidence="1">Belongs to the IPP transferase family.</text>
</comment>
<dbReference type="InterPro" id="IPR039657">
    <property type="entry name" value="Dimethylallyltransferase"/>
</dbReference>
<dbReference type="Gene3D" id="1.10.20.140">
    <property type="match status" value="1"/>
</dbReference>
<dbReference type="InterPro" id="IPR027417">
    <property type="entry name" value="P-loop_NTPase"/>
</dbReference>
<evidence type="ECO:0000256" key="2">
    <source>
        <dbReference type="ARBA" id="ARBA00022679"/>
    </source>
</evidence>
<evidence type="ECO:0000256" key="4">
    <source>
        <dbReference type="ARBA" id="ARBA00022840"/>
    </source>
</evidence>
<dbReference type="PANTHER" id="PTHR11088:SF89">
    <property type="entry name" value="TRNA DIMETHYLALLYLTRANSFERASE"/>
    <property type="match status" value="1"/>
</dbReference>
<dbReference type="PANTHER" id="PTHR11088">
    <property type="entry name" value="TRNA DIMETHYLALLYLTRANSFERASE"/>
    <property type="match status" value="1"/>
</dbReference>
<dbReference type="EMBL" id="JAQQBR010001834">
    <property type="protein sequence ID" value="KAK0161823.1"/>
    <property type="molecule type" value="Genomic_DNA"/>
</dbReference>
<keyword evidence="2" id="KW-0808">Transferase</keyword>
<evidence type="ECO:0000259" key="6">
    <source>
        <dbReference type="Pfam" id="PF12874"/>
    </source>
</evidence>
<gene>
    <name evidence="7" type="ORF">PV327_008235</name>
</gene>
<keyword evidence="4" id="KW-0067">ATP-binding</keyword>